<dbReference type="InterPro" id="IPR005121">
    <property type="entry name" value="Fdx_antiC-bd"/>
</dbReference>
<comment type="subunit">
    <text evidence="3 15">Tetramer of two alpha and two beta subunits.</text>
</comment>
<gene>
    <name evidence="15" type="primary">pheT</name>
    <name evidence="21" type="ORF">E3E12_01440</name>
</gene>
<dbReference type="RefSeq" id="WP_141442724.1">
    <property type="nucleotide sequence ID" value="NZ_CP038231.1"/>
</dbReference>
<evidence type="ECO:0000256" key="4">
    <source>
        <dbReference type="ARBA" id="ARBA00022490"/>
    </source>
</evidence>
<evidence type="ECO:0000256" key="7">
    <source>
        <dbReference type="ARBA" id="ARBA00022723"/>
    </source>
</evidence>
<evidence type="ECO:0000256" key="14">
    <source>
        <dbReference type="ARBA" id="ARBA00049255"/>
    </source>
</evidence>
<comment type="caution">
    <text evidence="15">Lacks conserved residue(s) required for the propagation of feature annotation.</text>
</comment>
<dbReference type="Pfam" id="PF17759">
    <property type="entry name" value="tRNA_synthFbeta"/>
    <property type="match status" value="1"/>
</dbReference>
<protein>
    <recommendedName>
        <fullName evidence="15">Phenylalanine--tRNA ligase beta subunit</fullName>
        <ecNumber evidence="15">6.1.1.20</ecNumber>
    </recommendedName>
    <alternativeName>
        <fullName evidence="15">Phenylalanyl-tRNA synthetase beta subunit</fullName>
        <shortName evidence="15">PheRS</shortName>
    </alternativeName>
</protein>
<dbReference type="PROSITE" id="PS50886">
    <property type="entry name" value="TRBD"/>
    <property type="match status" value="1"/>
</dbReference>
<feature type="domain" description="FDX-ACB" evidence="19">
    <location>
        <begin position="763"/>
        <end position="861"/>
    </location>
</feature>
<evidence type="ECO:0000256" key="5">
    <source>
        <dbReference type="ARBA" id="ARBA00022555"/>
    </source>
</evidence>
<dbReference type="InterPro" id="IPR012340">
    <property type="entry name" value="NA-bd_OB-fold"/>
</dbReference>
<accession>A0A4Y6U7V3</accession>
<evidence type="ECO:0000256" key="12">
    <source>
        <dbReference type="ARBA" id="ARBA00022917"/>
    </source>
</evidence>
<evidence type="ECO:0000256" key="17">
    <source>
        <dbReference type="SAM" id="MobiDB-lite"/>
    </source>
</evidence>
<dbReference type="HAMAP" id="MF_00283">
    <property type="entry name" value="Phe_tRNA_synth_beta1"/>
    <property type="match status" value="1"/>
</dbReference>
<evidence type="ECO:0000256" key="11">
    <source>
        <dbReference type="ARBA" id="ARBA00022884"/>
    </source>
</evidence>
<dbReference type="InterPro" id="IPR045060">
    <property type="entry name" value="Phe-tRNA-ligase_IIc_bsu"/>
</dbReference>
<dbReference type="GO" id="GO:0004826">
    <property type="term" value="F:phenylalanine-tRNA ligase activity"/>
    <property type="evidence" value="ECO:0007669"/>
    <property type="project" value="UniProtKB-UniRule"/>
</dbReference>
<feature type="domain" description="TRNA-binding" evidence="18">
    <location>
        <begin position="44"/>
        <end position="154"/>
    </location>
</feature>
<feature type="domain" description="B5" evidence="20">
    <location>
        <begin position="410"/>
        <end position="517"/>
    </location>
</feature>
<evidence type="ECO:0000256" key="9">
    <source>
        <dbReference type="ARBA" id="ARBA00022840"/>
    </source>
</evidence>
<dbReference type="SUPFAM" id="SSF46955">
    <property type="entry name" value="Putative DNA-binding domain"/>
    <property type="match status" value="1"/>
</dbReference>
<name>A0A4Y6U7V3_9PROT</name>
<dbReference type="GO" id="GO:0000287">
    <property type="term" value="F:magnesium ion binding"/>
    <property type="evidence" value="ECO:0007669"/>
    <property type="project" value="UniProtKB-UniRule"/>
</dbReference>
<organism evidence="21 22">
    <name type="scientific">Formicincola oecophyllae</name>
    <dbReference type="NCBI Taxonomy" id="2558361"/>
    <lineage>
        <taxon>Bacteria</taxon>
        <taxon>Pseudomonadati</taxon>
        <taxon>Pseudomonadota</taxon>
        <taxon>Alphaproteobacteria</taxon>
        <taxon>Acetobacterales</taxon>
        <taxon>Acetobacteraceae</taxon>
        <taxon>Formicincola</taxon>
    </lineage>
</organism>
<evidence type="ECO:0000313" key="22">
    <source>
        <dbReference type="Proteomes" id="UP000318709"/>
    </source>
</evidence>
<dbReference type="Pfam" id="PF03483">
    <property type="entry name" value="B3_4"/>
    <property type="match status" value="1"/>
</dbReference>
<dbReference type="Gene3D" id="3.30.930.10">
    <property type="entry name" value="Bira Bifunctional Protein, Domain 2"/>
    <property type="match status" value="1"/>
</dbReference>
<evidence type="ECO:0000259" key="20">
    <source>
        <dbReference type="PROSITE" id="PS51483"/>
    </source>
</evidence>
<evidence type="ECO:0000259" key="19">
    <source>
        <dbReference type="PROSITE" id="PS51447"/>
    </source>
</evidence>
<comment type="subcellular location">
    <subcellularLocation>
        <location evidence="1 15">Cytoplasm</location>
    </subcellularLocation>
</comment>
<comment type="similarity">
    <text evidence="2 15">Belongs to the phenylalanyl-tRNA synthetase beta subunit family. Type 1 subfamily.</text>
</comment>
<evidence type="ECO:0000256" key="2">
    <source>
        <dbReference type="ARBA" id="ARBA00008653"/>
    </source>
</evidence>
<dbReference type="Gene3D" id="2.40.50.140">
    <property type="entry name" value="Nucleic acid-binding proteins"/>
    <property type="match status" value="1"/>
</dbReference>
<dbReference type="InterPro" id="IPR004532">
    <property type="entry name" value="Phe-tRNA-ligase_IIc_bsu_bact"/>
</dbReference>
<keyword evidence="6 15" id="KW-0436">Ligase</keyword>
<dbReference type="InterPro" id="IPR020825">
    <property type="entry name" value="Phe-tRNA_synthase-like_B3/B4"/>
</dbReference>
<dbReference type="PROSITE" id="PS51447">
    <property type="entry name" value="FDX_ACB"/>
    <property type="match status" value="1"/>
</dbReference>
<keyword evidence="22" id="KW-1185">Reference proteome</keyword>
<dbReference type="EMBL" id="CP038231">
    <property type="protein sequence ID" value="QDH13080.1"/>
    <property type="molecule type" value="Genomic_DNA"/>
</dbReference>
<comment type="cofactor">
    <cofactor evidence="15">
        <name>Mg(2+)</name>
        <dbReference type="ChEBI" id="CHEBI:18420"/>
    </cofactor>
    <text evidence="15">Binds 2 magnesium ions per tetramer.</text>
</comment>
<evidence type="ECO:0000256" key="16">
    <source>
        <dbReference type="PROSITE-ProRule" id="PRU00209"/>
    </source>
</evidence>
<evidence type="ECO:0000256" key="3">
    <source>
        <dbReference type="ARBA" id="ARBA00011209"/>
    </source>
</evidence>
<keyword evidence="12 15" id="KW-0648">Protein biosynthesis</keyword>
<dbReference type="SUPFAM" id="SSF54991">
    <property type="entry name" value="Anticodon-binding domain of PheRS"/>
    <property type="match status" value="1"/>
</dbReference>
<dbReference type="Pfam" id="PF03484">
    <property type="entry name" value="B5"/>
    <property type="match status" value="1"/>
</dbReference>
<dbReference type="GO" id="GO:0009328">
    <property type="term" value="C:phenylalanine-tRNA ligase complex"/>
    <property type="evidence" value="ECO:0007669"/>
    <property type="project" value="TreeGrafter"/>
</dbReference>
<dbReference type="Gene3D" id="3.30.56.10">
    <property type="match status" value="2"/>
</dbReference>
<dbReference type="InterPro" id="IPR005146">
    <property type="entry name" value="B3/B4_tRNA-bd"/>
</dbReference>
<dbReference type="SMART" id="SM00873">
    <property type="entry name" value="B3_4"/>
    <property type="match status" value="1"/>
</dbReference>
<keyword evidence="5 16" id="KW-0820">tRNA-binding</keyword>
<dbReference type="SUPFAM" id="SSF56037">
    <property type="entry name" value="PheT/TilS domain"/>
    <property type="match status" value="1"/>
</dbReference>
<dbReference type="InterPro" id="IPR045864">
    <property type="entry name" value="aa-tRNA-synth_II/BPL/LPL"/>
</dbReference>
<evidence type="ECO:0000256" key="6">
    <source>
        <dbReference type="ARBA" id="ARBA00022598"/>
    </source>
</evidence>
<dbReference type="InterPro" id="IPR041616">
    <property type="entry name" value="PheRS_beta_core"/>
</dbReference>
<dbReference type="FunFam" id="2.40.50.140:FF:000045">
    <property type="entry name" value="Phenylalanine--tRNA ligase beta subunit"/>
    <property type="match status" value="1"/>
</dbReference>
<dbReference type="AlphaFoldDB" id="A0A4Y6U7V3"/>
<dbReference type="PROSITE" id="PS51483">
    <property type="entry name" value="B5"/>
    <property type="match status" value="1"/>
</dbReference>
<dbReference type="SMART" id="SM00896">
    <property type="entry name" value="FDX-ACB"/>
    <property type="match status" value="1"/>
</dbReference>
<dbReference type="CDD" id="cd00769">
    <property type="entry name" value="PheRS_beta_core"/>
    <property type="match status" value="1"/>
</dbReference>
<dbReference type="PANTHER" id="PTHR10947">
    <property type="entry name" value="PHENYLALANYL-TRNA SYNTHETASE BETA CHAIN AND LEUCINE-RICH REPEAT-CONTAINING PROTEIN 47"/>
    <property type="match status" value="1"/>
</dbReference>
<dbReference type="EC" id="6.1.1.20" evidence="15"/>
<proteinExistence type="inferred from homology"/>
<dbReference type="CDD" id="cd02796">
    <property type="entry name" value="tRNA_bind_bactPheRS"/>
    <property type="match status" value="1"/>
</dbReference>
<dbReference type="PANTHER" id="PTHR10947:SF0">
    <property type="entry name" value="PHENYLALANINE--TRNA LIGASE BETA SUBUNIT"/>
    <property type="match status" value="1"/>
</dbReference>
<dbReference type="NCBIfam" id="NF045760">
    <property type="entry name" value="YtpR"/>
    <property type="match status" value="1"/>
</dbReference>
<sequence length="862" mass="90002">MKFPLSWLYAHLGPDASGHVPELPAITAALDRIGLEVEGVSSPADDLKGFRIGHILSAEPHPDADRLQVCQVDVGEGAPVQVVCGAPNARPGLKVIFAPPGTYVPGADITIKAGAIRGQKSGGMMCSLRELGLGTAHDGIAELPAQAPTGADYATWAELDDPVLDIAITPDRGDALGVRGVARDLAAAGCGQLRPLPEAEPQASTPFTPDDHAPLTWVKNHDGVLVAAGRVVRGVKNGPSPEWLKKRLQAAGIQPKNALVDVTNYIMLAFNRPLHVFDAAKVTGSTLELRAAQAGEVFTALDGVERHLKGGEVVIADGAGVQSLAGIMGGATTGVDEGTTDVFIESAVFDPVAVALAGRLHSLESDARYRFERAIDPASALEGLEAATALITQLSGGAPGKVVTVGKVAPPTRTATMHFVALEELGGVALTPDEVVSALERLGFNVLERDGQAVKVAVPSWRPHIAPGVTVSNPLAQAPSLPEEARQQAASSVEGVEAEAQLVAEVLRLRGLDDIAPKPLPPLPADRTPKVPAAFARDGRLRQAMAGRGMVEAISFSFTSSGDAELFGGPVHSGHRLLNPIASDLDVLRPTPLPNLLRALSRNLARSLGKEGDAALFEVGPAFTAQGVSTTLAGVRGGSTARCPGQRARAFGWRDSKADLMAALAALGIDEGTLTIVPLHIMPEGERPPHYHPGRSGQVRRGPKQVLGTFGELHPTTAKALGLDGKGMEATLALFELDAEAAQPAKATGKKRKSKQPSPPPLSPFQPVRRDFAFITPATVPVQDILAAARKALRALPVKGVKGTARLFDLFEGAGLGAGERSTGIEVILVPERETLQDEAIELMANHVEQVVAQSTGATLRR</sequence>
<dbReference type="KEGG" id="swf:E3E12_01440"/>
<dbReference type="InterPro" id="IPR002547">
    <property type="entry name" value="tRNA-bd_dom"/>
</dbReference>
<evidence type="ECO:0000256" key="15">
    <source>
        <dbReference type="HAMAP-Rule" id="MF_00283"/>
    </source>
</evidence>
<evidence type="ECO:0000313" key="21">
    <source>
        <dbReference type="EMBL" id="QDH13080.1"/>
    </source>
</evidence>
<dbReference type="GO" id="GO:0000049">
    <property type="term" value="F:tRNA binding"/>
    <property type="evidence" value="ECO:0007669"/>
    <property type="project" value="UniProtKB-UniRule"/>
</dbReference>
<dbReference type="InterPro" id="IPR036690">
    <property type="entry name" value="Fdx_antiC-bd_sf"/>
</dbReference>
<dbReference type="Proteomes" id="UP000318709">
    <property type="component" value="Chromosome"/>
</dbReference>
<feature type="binding site" evidence="15">
    <location>
        <position position="505"/>
    </location>
    <ligand>
        <name>Mg(2+)</name>
        <dbReference type="ChEBI" id="CHEBI:18420"/>
        <note>shared with alpha subunit</note>
    </ligand>
</feature>
<keyword evidence="10 15" id="KW-0460">Magnesium</keyword>
<dbReference type="Gene3D" id="3.50.40.10">
    <property type="entry name" value="Phenylalanyl-trna Synthetase, Chain B, domain 3"/>
    <property type="match status" value="1"/>
</dbReference>
<dbReference type="NCBIfam" id="TIGR00472">
    <property type="entry name" value="pheT_bact"/>
    <property type="match status" value="1"/>
</dbReference>
<dbReference type="InterPro" id="IPR033714">
    <property type="entry name" value="tRNA_bind_bactPheRS"/>
</dbReference>
<keyword evidence="11 16" id="KW-0694">RNA-binding</keyword>
<reference evidence="21 22" key="1">
    <citation type="submission" date="2019-03" db="EMBL/GenBank/DDBJ databases">
        <title>The complete genome sequence of Swingsia_sp. F3b2 LMG30590(T).</title>
        <authorList>
            <person name="Chua K.-O."/>
            <person name="Chan K.-G."/>
            <person name="See-Too W.-S."/>
        </authorList>
    </citation>
    <scope>NUCLEOTIDE SEQUENCE [LARGE SCALE GENOMIC DNA]</scope>
    <source>
        <strain evidence="21 22">F3b2</strain>
    </source>
</reference>
<dbReference type="SUPFAM" id="SSF50249">
    <property type="entry name" value="Nucleic acid-binding proteins"/>
    <property type="match status" value="1"/>
</dbReference>
<dbReference type="Gene3D" id="3.30.70.380">
    <property type="entry name" value="Ferrodoxin-fold anticodon-binding domain"/>
    <property type="match status" value="1"/>
</dbReference>
<evidence type="ECO:0000259" key="18">
    <source>
        <dbReference type="PROSITE" id="PS50886"/>
    </source>
</evidence>
<keyword evidence="13 15" id="KW-0030">Aminoacyl-tRNA synthetase</keyword>
<dbReference type="GO" id="GO:0006432">
    <property type="term" value="P:phenylalanyl-tRNA aminoacylation"/>
    <property type="evidence" value="ECO:0007669"/>
    <property type="project" value="UniProtKB-UniRule"/>
</dbReference>
<dbReference type="OrthoDB" id="9805455at2"/>
<dbReference type="InterPro" id="IPR005147">
    <property type="entry name" value="tRNA_synthase_B5-dom"/>
</dbReference>
<dbReference type="SMART" id="SM00874">
    <property type="entry name" value="B5"/>
    <property type="match status" value="1"/>
</dbReference>
<keyword evidence="8 15" id="KW-0547">Nucleotide-binding</keyword>
<dbReference type="SUPFAM" id="SSF55681">
    <property type="entry name" value="Class II aaRS and biotin synthetases"/>
    <property type="match status" value="1"/>
</dbReference>
<evidence type="ECO:0000256" key="1">
    <source>
        <dbReference type="ARBA" id="ARBA00004496"/>
    </source>
</evidence>
<dbReference type="Pfam" id="PF03147">
    <property type="entry name" value="FDX-ACB"/>
    <property type="match status" value="1"/>
</dbReference>
<dbReference type="GO" id="GO:0005524">
    <property type="term" value="F:ATP binding"/>
    <property type="evidence" value="ECO:0007669"/>
    <property type="project" value="UniProtKB-UniRule"/>
</dbReference>
<feature type="region of interest" description="Disordered" evidence="17">
    <location>
        <begin position="743"/>
        <end position="767"/>
    </location>
</feature>
<keyword evidence="4 15" id="KW-0963">Cytoplasm</keyword>
<evidence type="ECO:0000256" key="10">
    <source>
        <dbReference type="ARBA" id="ARBA00022842"/>
    </source>
</evidence>
<keyword evidence="7 15" id="KW-0479">Metal-binding</keyword>
<dbReference type="Pfam" id="PF01588">
    <property type="entry name" value="tRNA_bind"/>
    <property type="match status" value="1"/>
</dbReference>
<comment type="catalytic activity">
    <reaction evidence="14 15">
        <text>tRNA(Phe) + L-phenylalanine + ATP = L-phenylalanyl-tRNA(Phe) + AMP + diphosphate + H(+)</text>
        <dbReference type="Rhea" id="RHEA:19413"/>
        <dbReference type="Rhea" id="RHEA-COMP:9668"/>
        <dbReference type="Rhea" id="RHEA-COMP:9699"/>
        <dbReference type="ChEBI" id="CHEBI:15378"/>
        <dbReference type="ChEBI" id="CHEBI:30616"/>
        <dbReference type="ChEBI" id="CHEBI:33019"/>
        <dbReference type="ChEBI" id="CHEBI:58095"/>
        <dbReference type="ChEBI" id="CHEBI:78442"/>
        <dbReference type="ChEBI" id="CHEBI:78531"/>
        <dbReference type="ChEBI" id="CHEBI:456215"/>
        <dbReference type="EC" id="6.1.1.20"/>
    </reaction>
</comment>
<evidence type="ECO:0000256" key="8">
    <source>
        <dbReference type="ARBA" id="ARBA00022741"/>
    </source>
</evidence>
<keyword evidence="9 15" id="KW-0067">ATP-binding</keyword>
<dbReference type="InterPro" id="IPR009061">
    <property type="entry name" value="DNA-bd_dom_put_sf"/>
</dbReference>
<evidence type="ECO:0000256" key="13">
    <source>
        <dbReference type="ARBA" id="ARBA00023146"/>
    </source>
</evidence>